<dbReference type="InterPro" id="IPR055449">
    <property type="entry name" value="Iec3-like_M"/>
</dbReference>
<reference evidence="3 4" key="1">
    <citation type="submission" date="2016-07" db="EMBL/GenBank/DDBJ databases">
        <title>Pervasive Adenine N6-methylation of Active Genes in Fungi.</title>
        <authorList>
            <consortium name="DOE Joint Genome Institute"/>
            <person name="Mondo S.J."/>
            <person name="Dannebaum R.O."/>
            <person name="Kuo R.C."/>
            <person name="Labutti K."/>
            <person name="Haridas S."/>
            <person name="Kuo A."/>
            <person name="Salamov A."/>
            <person name="Ahrendt S.R."/>
            <person name="Lipzen A."/>
            <person name="Sullivan W."/>
            <person name="Andreopoulos W.B."/>
            <person name="Clum A."/>
            <person name="Lindquist E."/>
            <person name="Daum C."/>
            <person name="Ramamoorthy G.K."/>
            <person name="Gryganskyi A."/>
            <person name="Culley D."/>
            <person name="Magnuson J.K."/>
            <person name="James T.Y."/>
            <person name="O'Malley M.A."/>
            <person name="Stajich J.E."/>
            <person name="Spatafora J.W."/>
            <person name="Visel A."/>
            <person name="Grigoriev I.V."/>
        </authorList>
    </citation>
    <scope>NUCLEOTIDE SEQUENCE [LARGE SCALE GENOMIC DNA]</scope>
    <source>
        <strain evidence="3 4">CBS 115471</strain>
    </source>
</reference>
<keyword evidence="4" id="KW-1185">Reference proteome</keyword>
<dbReference type="STRING" id="1231657.A0A1Y1ZDX9"/>
<dbReference type="EMBL" id="MCFA01000101">
    <property type="protein sequence ID" value="ORY08492.1"/>
    <property type="molecule type" value="Genomic_DNA"/>
</dbReference>
<sequence>MNEATRLPAHLRFDLRELSEVDSVIPSHEPDADPSVVQRRIQELRDDLAHELITAEEYAHKVDQLHATQPVIPKRSLVSLEAKTPHSIQIPDPAPEGLMLGEHAPGYMSPVHEEEYLLATDSILENPAAYDPNAHDGRPLRIPPSQPIPNDKDLTLRNPDSVYNWLRKNQPQVFLQDKDPQHHENLSEKSSARPGNAPGRGKRPSGVGAGTPGPKTDQDPDDEIGFIPETGTGSSKRKRGMDKDDDSAYRPKGGASRPGKRKREEGDTPVGKGGRKKANRASGGATAS</sequence>
<gene>
    <name evidence="3" type="ORF">BCR34DRAFT_569925</name>
</gene>
<feature type="region of interest" description="Disordered" evidence="1">
    <location>
        <begin position="174"/>
        <end position="288"/>
    </location>
</feature>
<dbReference type="Proteomes" id="UP000193144">
    <property type="component" value="Unassembled WGS sequence"/>
</dbReference>
<evidence type="ECO:0000256" key="1">
    <source>
        <dbReference type="SAM" id="MobiDB-lite"/>
    </source>
</evidence>
<dbReference type="OrthoDB" id="4095124at2759"/>
<dbReference type="Pfam" id="PF24244">
    <property type="entry name" value="Iec3-like_M"/>
    <property type="match status" value="1"/>
</dbReference>
<evidence type="ECO:0000313" key="3">
    <source>
        <dbReference type="EMBL" id="ORY08492.1"/>
    </source>
</evidence>
<evidence type="ECO:0000313" key="4">
    <source>
        <dbReference type="Proteomes" id="UP000193144"/>
    </source>
</evidence>
<organism evidence="3 4">
    <name type="scientific">Clohesyomyces aquaticus</name>
    <dbReference type="NCBI Taxonomy" id="1231657"/>
    <lineage>
        <taxon>Eukaryota</taxon>
        <taxon>Fungi</taxon>
        <taxon>Dikarya</taxon>
        <taxon>Ascomycota</taxon>
        <taxon>Pezizomycotina</taxon>
        <taxon>Dothideomycetes</taxon>
        <taxon>Pleosporomycetidae</taxon>
        <taxon>Pleosporales</taxon>
        <taxon>Lindgomycetaceae</taxon>
        <taxon>Clohesyomyces</taxon>
    </lineage>
</organism>
<proteinExistence type="predicted"/>
<dbReference type="AlphaFoldDB" id="A0A1Y1ZDX9"/>
<feature type="region of interest" description="Disordered" evidence="1">
    <location>
        <begin position="127"/>
        <end position="157"/>
    </location>
</feature>
<comment type="caution">
    <text evidence="3">The sequence shown here is derived from an EMBL/GenBank/DDBJ whole genome shotgun (WGS) entry which is preliminary data.</text>
</comment>
<protein>
    <submittedName>
        <fullName evidence="3">IEC3 subunit of the Ino80 complex, chromatin re-modelling-domain-containing protein</fullName>
    </submittedName>
</protein>
<name>A0A1Y1ZDX9_9PLEO</name>
<evidence type="ECO:0000259" key="2">
    <source>
        <dbReference type="Pfam" id="PF24244"/>
    </source>
</evidence>
<accession>A0A1Y1ZDX9</accession>
<feature type="compositionally biased region" description="Basic and acidic residues" evidence="1">
    <location>
        <begin position="176"/>
        <end position="191"/>
    </location>
</feature>
<feature type="domain" description="INO80 complex subunit 3-like middle region" evidence="2">
    <location>
        <begin position="76"/>
        <end position="179"/>
    </location>
</feature>